<reference evidence="8" key="1">
    <citation type="journal article" date="2014" name="Front. Microbiol.">
        <title>High frequency of phylogenetically diverse reductive dehalogenase-homologous genes in deep subseafloor sedimentary metagenomes.</title>
        <authorList>
            <person name="Kawai M."/>
            <person name="Futagami T."/>
            <person name="Toyoda A."/>
            <person name="Takaki Y."/>
            <person name="Nishi S."/>
            <person name="Hori S."/>
            <person name="Arai W."/>
            <person name="Tsubouchi T."/>
            <person name="Morono Y."/>
            <person name="Uchiyama I."/>
            <person name="Ito T."/>
            <person name="Fujiyama A."/>
            <person name="Inagaki F."/>
            <person name="Takami H."/>
        </authorList>
    </citation>
    <scope>NUCLEOTIDE SEQUENCE</scope>
    <source>
        <strain evidence="8">Expedition CK06-06</strain>
    </source>
</reference>
<keyword evidence="5" id="KW-0238">DNA-binding</keyword>
<dbReference type="InterPro" id="IPR003444">
    <property type="entry name" value="MraZ"/>
</dbReference>
<dbReference type="PANTHER" id="PTHR34701">
    <property type="entry name" value="TRANSCRIPTIONAL REGULATOR MRAZ"/>
    <property type="match status" value="1"/>
</dbReference>
<comment type="caution">
    <text evidence="8">The sequence shown here is derived from an EMBL/GenBank/DDBJ whole genome shotgun (WGS) entry which is preliminary data.</text>
</comment>
<dbReference type="HAMAP" id="MF_01008">
    <property type="entry name" value="MraZ"/>
    <property type="match status" value="1"/>
</dbReference>
<gene>
    <name evidence="8" type="ORF">S01H1_72009</name>
</gene>
<dbReference type="EMBL" id="BARS01047991">
    <property type="protein sequence ID" value="GAG31676.1"/>
    <property type="molecule type" value="Genomic_DNA"/>
</dbReference>
<keyword evidence="4" id="KW-0805">Transcription regulation</keyword>
<evidence type="ECO:0000256" key="1">
    <source>
        <dbReference type="ARBA" id="ARBA00013860"/>
    </source>
</evidence>
<dbReference type="InterPro" id="IPR038619">
    <property type="entry name" value="MraZ_sf"/>
</dbReference>
<organism evidence="8">
    <name type="scientific">marine sediment metagenome</name>
    <dbReference type="NCBI Taxonomy" id="412755"/>
    <lineage>
        <taxon>unclassified sequences</taxon>
        <taxon>metagenomes</taxon>
        <taxon>ecological metagenomes</taxon>
    </lineage>
</organism>
<evidence type="ECO:0000256" key="2">
    <source>
        <dbReference type="ARBA" id="ARBA00022490"/>
    </source>
</evidence>
<dbReference type="Pfam" id="PF02381">
    <property type="entry name" value="MraZ"/>
    <property type="match status" value="1"/>
</dbReference>
<sequence length="166" mass="18908">MSGTRMRTNIDFIVGEFARSLDERHRISLPNEMLDPLKAKDGQCILAKERPGCLSLWSKNGWQEKLDEGIALVHGKIRAGKLEGRIHQVQLLGRLLSTRHREVKIAARNRLLVPEGFREFLGVEPGGDVLVIGAAVCIEVWQPDAWLTYLNRRIPRFRQLFDKLSS</sequence>
<accession>X0Y488</accession>
<keyword evidence="3" id="KW-0677">Repeat</keyword>
<proteinExistence type="inferred from homology"/>
<dbReference type="Gene3D" id="3.40.1550.20">
    <property type="entry name" value="Transcriptional regulator MraZ domain"/>
    <property type="match status" value="1"/>
</dbReference>
<dbReference type="GO" id="GO:2000143">
    <property type="term" value="P:negative regulation of DNA-templated transcription initiation"/>
    <property type="evidence" value="ECO:0007669"/>
    <property type="project" value="TreeGrafter"/>
</dbReference>
<dbReference type="AlphaFoldDB" id="X0Y488"/>
<dbReference type="InterPro" id="IPR037914">
    <property type="entry name" value="SpoVT-AbrB_sf"/>
</dbReference>
<dbReference type="SUPFAM" id="SSF89447">
    <property type="entry name" value="AbrB/MazE/MraZ-like"/>
    <property type="match status" value="1"/>
</dbReference>
<dbReference type="InterPro" id="IPR035642">
    <property type="entry name" value="MraZ_N"/>
</dbReference>
<keyword evidence="6" id="KW-0804">Transcription</keyword>
<dbReference type="CDD" id="cd16320">
    <property type="entry name" value="MraZ_N"/>
    <property type="match status" value="1"/>
</dbReference>
<dbReference type="InterPro" id="IPR007159">
    <property type="entry name" value="SpoVT-AbrB_dom"/>
</dbReference>
<feature type="domain" description="SpoVT-AbrB" evidence="7">
    <location>
        <begin position="100"/>
        <end position="145"/>
    </location>
</feature>
<dbReference type="GO" id="GO:0003700">
    <property type="term" value="F:DNA-binding transcription factor activity"/>
    <property type="evidence" value="ECO:0007669"/>
    <property type="project" value="InterPro"/>
</dbReference>
<evidence type="ECO:0000256" key="4">
    <source>
        <dbReference type="ARBA" id="ARBA00023015"/>
    </source>
</evidence>
<dbReference type="InterPro" id="IPR020603">
    <property type="entry name" value="MraZ_dom"/>
</dbReference>
<name>X0Y488_9ZZZZ</name>
<evidence type="ECO:0000259" key="7">
    <source>
        <dbReference type="PROSITE" id="PS51740"/>
    </source>
</evidence>
<dbReference type="PANTHER" id="PTHR34701:SF1">
    <property type="entry name" value="TRANSCRIPTIONAL REGULATOR MRAZ"/>
    <property type="match status" value="1"/>
</dbReference>
<evidence type="ECO:0000256" key="5">
    <source>
        <dbReference type="ARBA" id="ARBA00023125"/>
    </source>
</evidence>
<keyword evidence="2" id="KW-0963">Cytoplasm</keyword>
<evidence type="ECO:0000256" key="3">
    <source>
        <dbReference type="ARBA" id="ARBA00022737"/>
    </source>
</evidence>
<dbReference type="GO" id="GO:0000976">
    <property type="term" value="F:transcription cis-regulatory region binding"/>
    <property type="evidence" value="ECO:0007669"/>
    <property type="project" value="TreeGrafter"/>
</dbReference>
<dbReference type="PROSITE" id="PS51740">
    <property type="entry name" value="SPOVT_ABRB"/>
    <property type="match status" value="1"/>
</dbReference>
<protein>
    <recommendedName>
        <fullName evidence="1">Transcriptional regulator MraZ</fullName>
    </recommendedName>
</protein>
<evidence type="ECO:0000256" key="6">
    <source>
        <dbReference type="ARBA" id="ARBA00023163"/>
    </source>
</evidence>
<evidence type="ECO:0000313" key="8">
    <source>
        <dbReference type="EMBL" id="GAG31676.1"/>
    </source>
</evidence>